<evidence type="ECO:0000256" key="1">
    <source>
        <dbReference type="SAM" id="MobiDB-lite"/>
    </source>
</evidence>
<evidence type="ECO:0000313" key="3">
    <source>
        <dbReference type="EMBL" id="MFD0887201.1"/>
    </source>
</evidence>
<organism evidence="3 4">
    <name type="scientific">Streptosporangium algeriense</name>
    <dbReference type="NCBI Taxonomy" id="1682748"/>
    <lineage>
        <taxon>Bacteria</taxon>
        <taxon>Bacillati</taxon>
        <taxon>Actinomycetota</taxon>
        <taxon>Actinomycetes</taxon>
        <taxon>Streptosporangiales</taxon>
        <taxon>Streptosporangiaceae</taxon>
        <taxon>Streptosporangium</taxon>
    </lineage>
</organism>
<evidence type="ECO:0000313" key="4">
    <source>
        <dbReference type="Proteomes" id="UP001597024"/>
    </source>
</evidence>
<dbReference type="EMBL" id="JBHTHX010000847">
    <property type="protein sequence ID" value="MFD0887201.1"/>
    <property type="molecule type" value="Genomic_DNA"/>
</dbReference>
<dbReference type="Proteomes" id="UP001597024">
    <property type="component" value="Unassembled WGS sequence"/>
</dbReference>
<feature type="region of interest" description="Disordered" evidence="1">
    <location>
        <begin position="1"/>
        <end position="40"/>
    </location>
</feature>
<gene>
    <name evidence="3" type="ORF">ACFQ08_21870</name>
</gene>
<reference evidence="4" key="1">
    <citation type="journal article" date="2019" name="Int. J. Syst. Evol. Microbiol.">
        <title>The Global Catalogue of Microorganisms (GCM) 10K type strain sequencing project: providing services to taxonomists for standard genome sequencing and annotation.</title>
        <authorList>
            <consortium name="The Broad Institute Genomics Platform"/>
            <consortium name="The Broad Institute Genome Sequencing Center for Infectious Disease"/>
            <person name="Wu L."/>
            <person name="Ma J."/>
        </authorList>
    </citation>
    <scope>NUCLEOTIDE SEQUENCE [LARGE SCALE GENOMIC DNA]</scope>
    <source>
        <strain evidence="4">CCUG 62974</strain>
    </source>
</reference>
<name>A0ABW3DTL6_9ACTN</name>
<keyword evidence="4" id="KW-1185">Reference proteome</keyword>
<accession>A0ABW3DTL6</accession>
<comment type="caution">
    <text evidence="3">The sequence shown here is derived from an EMBL/GenBank/DDBJ whole genome shotgun (WGS) entry which is preliminary data.</text>
</comment>
<dbReference type="Pfam" id="PF07593">
    <property type="entry name" value="UnbV_ASPIC"/>
    <property type="match status" value="1"/>
</dbReference>
<feature type="domain" description="ASPIC/UnbV" evidence="2">
    <location>
        <begin position="10"/>
        <end position="67"/>
    </location>
</feature>
<proteinExistence type="predicted"/>
<feature type="non-terminal residue" evidence="3">
    <location>
        <position position="1"/>
    </location>
</feature>
<sequence>LPAPGSPVTGAQVTVTTPDGRRLLGRVDGGSGHSGKRSSEVHIGLGRNVTGPVRVNLRWRDRTGQVHDQDLQLTPGRHHLELGGQAKEK</sequence>
<dbReference type="InterPro" id="IPR011519">
    <property type="entry name" value="UnbV_ASPIC"/>
</dbReference>
<evidence type="ECO:0000259" key="2">
    <source>
        <dbReference type="Pfam" id="PF07593"/>
    </source>
</evidence>
<protein>
    <submittedName>
        <fullName evidence="3">ASPIC/UnbV domain-containing protein</fullName>
    </submittedName>
</protein>